<dbReference type="InterPro" id="IPR017261">
    <property type="entry name" value="DNA_mismatch_repair_MutS/MSH"/>
</dbReference>
<dbReference type="Gene3D" id="3.40.50.300">
    <property type="entry name" value="P-loop containing nucleotide triphosphate hydrolases"/>
    <property type="match status" value="1"/>
</dbReference>
<keyword evidence="4 9" id="KW-0227">DNA damage</keyword>
<dbReference type="InterPro" id="IPR016151">
    <property type="entry name" value="DNA_mismatch_repair_MutS_N"/>
</dbReference>
<evidence type="ECO:0000256" key="2">
    <source>
        <dbReference type="ARBA" id="ARBA00021982"/>
    </source>
</evidence>
<dbReference type="FunFam" id="3.40.50.300:FF:000870">
    <property type="entry name" value="MutS protein homolog 4"/>
    <property type="match status" value="1"/>
</dbReference>
<evidence type="ECO:0000256" key="4">
    <source>
        <dbReference type="ARBA" id="ARBA00022763"/>
    </source>
</evidence>
<dbReference type="Pfam" id="PF01624">
    <property type="entry name" value="MutS_I"/>
    <property type="match status" value="1"/>
</dbReference>
<dbReference type="OrthoDB" id="9802448at2"/>
<dbReference type="SUPFAM" id="SSF53150">
    <property type="entry name" value="DNA repair protein MutS, domain II"/>
    <property type="match status" value="1"/>
</dbReference>
<dbReference type="Pfam" id="PF00488">
    <property type="entry name" value="MutS_V"/>
    <property type="match status" value="1"/>
</dbReference>
<dbReference type="NCBIfam" id="NF003810">
    <property type="entry name" value="PRK05399.1"/>
    <property type="match status" value="1"/>
</dbReference>
<dbReference type="InterPro" id="IPR007861">
    <property type="entry name" value="DNA_mismatch_repair_MutS_clamp"/>
</dbReference>
<gene>
    <name evidence="9 12" type="primary">mutS</name>
    <name evidence="12" type="ORF">HMPREF0634_1141</name>
</gene>
<dbReference type="GeneID" id="84800635"/>
<dbReference type="InterPro" id="IPR027417">
    <property type="entry name" value="P-loop_NTPase"/>
</dbReference>
<evidence type="ECO:0000259" key="11">
    <source>
        <dbReference type="PROSITE" id="PS00486"/>
    </source>
</evidence>
<dbReference type="Pfam" id="PF05192">
    <property type="entry name" value="MutS_III"/>
    <property type="match status" value="1"/>
</dbReference>
<evidence type="ECO:0000256" key="5">
    <source>
        <dbReference type="ARBA" id="ARBA00022840"/>
    </source>
</evidence>
<dbReference type="Gene3D" id="1.10.1420.10">
    <property type="match status" value="2"/>
</dbReference>
<dbReference type="InterPro" id="IPR036187">
    <property type="entry name" value="DNA_mismatch_repair_MutS_sf"/>
</dbReference>
<dbReference type="NCBIfam" id="TIGR01070">
    <property type="entry name" value="mutS1"/>
    <property type="match status" value="1"/>
</dbReference>
<dbReference type="GO" id="GO:0140664">
    <property type="term" value="F:ATP-dependent DNA damage sensor activity"/>
    <property type="evidence" value="ECO:0007669"/>
    <property type="project" value="InterPro"/>
</dbReference>
<dbReference type="Gene3D" id="3.40.1170.10">
    <property type="entry name" value="DNA repair protein MutS, domain I"/>
    <property type="match status" value="1"/>
</dbReference>
<dbReference type="FunFam" id="3.40.1170.10:FF:000001">
    <property type="entry name" value="DNA mismatch repair protein MutS"/>
    <property type="match status" value="1"/>
</dbReference>
<evidence type="ECO:0000256" key="8">
    <source>
        <dbReference type="ARBA" id="ARBA00024647"/>
    </source>
</evidence>
<dbReference type="PIRSF" id="PIRSF037677">
    <property type="entry name" value="DNA_mis_repair_Msh6"/>
    <property type="match status" value="1"/>
</dbReference>
<accession>E0E302</accession>
<dbReference type="PANTHER" id="PTHR11361">
    <property type="entry name" value="DNA MISMATCH REPAIR PROTEIN MUTS FAMILY MEMBER"/>
    <property type="match status" value="1"/>
</dbReference>
<protein>
    <recommendedName>
        <fullName evidence="2 9">DNA mismatch repair protein MutS</fullName>
    </recommendedName>
</protein>
<evidence type="ECO:0000256" key="10">
    <source>
        <dbReference type="RuleBase" id="RU003756"/>
    </source>
</evidence>
<keyword evidence="13" id="KW-1185">Reference proteome</keyword>
<evidence type="ECO:0000256" key="3">
    <source>
        <dbReference type="ARBA" id="ARBA00022741"/>
    </source>
</evidence>
<feature type="domain" description="DNA mismatch repair proteins mutS family" evidence="11">
    <location>
        <begin position="693"/>
        <end position="709"/>
    </location>
</feature>
<comment type="similarity">
    <text evidence="1 9 10">Belongs to the DNA mismatch repair MutS family.</text>
</comment>
<keyword evidence="7 9" id="KW-0234">DNA repair</keyword>
<dbReference type="EMBL" id="ADGQ01000050">
    <property type="protein sequence ID" value="EFM64764.1"/>
    <property type="molecule type" value="Genomic_DNA"/>
</dbReference>
<dbReference type="InterPro" id="IPR007696">
    <property type="entry name" value="DNA_mismatch_repair_MutS_core"/>
</dbReference>
<comment type="function">
    <text evidence="8 9">This protein is involved in the repair of mismatches in DNA. It is possible that it carries out the mismatch recognition step. This protein has a weak ATPase activity.</text>
</comment>
<dbReference type="Pfam" id="PF05190">
    <property type="entry name" value="MutS_IV"/>
    <property type="match status" value="1"/>
</dbReference>
<keyword evidence="3 9" id="KW-0547">Nucleotide-binding</keyword>
<dbReference type="InterPro" id="IPR005748">
    <property type="entry name" value="DNA_mismatch_repair_MutS"/>
</dbReference>
<dbReference type="InterPro" id="IPR036678">
    <property type="entry name" value="MutS_con_dom_sf"/>
</dbReference>
<dbReference type="GO" id="GO:0005524">
    <property type="term" value="F:ATP binding"/>
    <property type="evidence" value="ECO:0007669"/>
    <property type="project" value="UniProtKB-UniRule"/>
</dbReference>
<dbReference type="Gene3D" id="3.30.420.110">
    <property type="entry name" value="MutS, connector domain"/>
    <property type="match status" value="1"/>
</dbReference>
<evidence type="ECO:0000256" key="9">
    <source>
        <dbReference type="HAMAP-Rule" id="MF_00096"/>
    </source>
</evidence>
<sequence length="880" mass="99597">MNIDREKLSPMMKKYLETKDEYPDCILFYRLGDFYEMFFDDALLASRILDIALTGKACGLEERAPMCGVPYHSASSYLTRLVEAGYKVAIGEQVEDPATAKGLVKREVVKIVTPGTLLEDDSLEKTSNNYLMAIYYQGQDASIAYVDISTGELNTSLISLDGVKNEVAKILPREILSNSPDLLGSLASLSDMANIYLNEDFDISLLDKTVIYDRFEPAYLDKLGLDKDNLILYSLAIILNYISKTQMMNETNLNTINIYQSGDYMALDLFTRINLELTKTIRTSKKKGSLLQVLDATSTPMGARMLKKHIEQPLIKKDMIDHRLNITHEIKDDYILRDELKTSVSSIFDLERICAKIAYDRVSPKDLVNLKNSLQVLPYIVDTISNSKASGLKDFIGSLDCLKDIYILIKDSIKDEPSTGIKDGNIIKEAYSHELDQLRDISQNGAFMIRDIEQREREKTGAKSLKIGYNKVFGYYIEITKASLLQIDIDDSYIRKQTLVNAERFITPELKEIEDKILNAEDKIKAMEYEFFKNISRQVYQNIDRIQIVASKIAQLDLYISNAIIANKYNYVRPNINQNGVLAIEGGRHPVIEQIIGEENFINNDTDIGYDNMINIITGPNMSGKSTYMRQVALITLMAHIGSFVPATYANIPIVDRIFTRVGASDDLAQGQSTFMVEMDEVSQILSNASSDSLIILDEIGRGTSTYDGISLAWSIVEYIYKRIGAKTLFATHYHELTDLEDKYPRIKNYSVAVQEEGDDIVFLRKIIAGAADRSYGIYVAKLAKLPGQVIERADQILVELEKNHIENSASIDQSREKNIQLSFDMVVNQAQNKEIEEKNKVYKKFIGQVLDIDIMNSTPMDIMNTMYELKKEAEKISKN</sequence>
<evidence type="ECO:0000256" key="6">
    <source>
        <dbReference type="ARBA" id="ARBA00023125"/>
    </source>
</evidence>
<evidence type="ECO:0000256" key="1">
    <source>
        <dbReference type="ARBA" id="ARBA00006271"/>
    </source>
</evidence>
<dbReference type="GO" id="GO:0006298">
    <property type="term" value="P:mismatch repair"/>
    <property type="evidence" value="ECO:0007669"/>
    <property type="project" value="UniProtKB-UniRule"/>
</dbReference>
<dbReference type="AlphaFoldDB" id="E0E302"/>
<dbReference type="PROSITE" id="PS00486">
    <property type="entry name" value="DNA_MISMATCH_REPAIR_2"/>
    <property type="match status" value="1"/>
</dbReference>
<dbReference type="InterPro" id="IPR007860">
    <property type="entry name" value="DNA_mmatch_repair_MutS_con_dom"/>
</dbReference>
<evidence type="ECO:0000256" key="7">
    <source>
        <dbReference type="ARBA" id="ARBA00023204"/>
    </source>
</evidence>
<dbReference type="HAMAP" id="MF_00096">
    <property type="entry name" value="MutS"/>
    <property type="match status" value="1"/>
</dbReference>
<keyword evidence="6 9" id="KW-0238">DNA-binding</keyword>
<dbReference type="GO" id="GO:0030983">
    <property type="term" value="F:mismatched DNA binding"/>
    <property type="evidence" value="ECO:0007669"/>
    <property type="project" value="InterPro"/>
</dbReference>
<comment type="caution">
    <text evidence="12">The sequence shown here is derived from an EMBL/GenBank/DDBJ whole genome shotgun (WGS) entry which is preliminary data.</text>
</comment>
<dbReference type="SUPFAM" id="SSF48334">
    <property type="entry name" value="DNA repair protein MutS, domain III"/>
    <property type="match status" value="1"/>
</dbReference>
<dbReference type="Proteomes" id="UP000003244">
    <property type="component" value="Unassembled WGS sequence"/>
</dbReference>
<dbReference type="CDD" id="cd03284">
    <property type="entry name" value="ABC_MutS1"/>
    <property type="match status" value="1"/>
</dbReference>
<dbReference type="eggNOG" id="COG0249">
    <property type="taxonomic scope" value="Bacteria"/>
</dbReference>
<dbReference type="SMART" id="SM00533">
    <property type="entry name" value="MUTSd"/>
    <property type="match status" value="1"/>
</dbReference>
<dbReference type="InterPro" id="IPR000432">
    <property type="entry name" value="DNA_mismatch_repair_MutS_C"/>
</dbReference>
<organism evidence="12 13">
    <name type="scientific">Peptostreptococcus stomatis DSM 17678</name>
    <dbReference type="NCBI Taxonomy" id="596315"/>
    <lineage>
        <taxon>Bacteria</taxon>
        <taxon>Bacillati</taxon>
        <taxon>Bacillota</taxon>
        <taxon>Clostridia</taxon>
        <taxon>Peptostreptococcales</taxon>
        <taxon>Peptostreptococcaceae</taxon>
        <taxon>Peptostreptococcus</taxon>
    </lineage>
</organism>
<evidence type="ECO:0000313" key="13">
    <source>
        <dbReference type="Proteomes" id="UP000003244"/>
    </source>
</evidence>
<evidence type="ECO:0000313" key="12">
    <source>
        <dbReference type="EMBL" id="EFM64764.1"/>
    </source>
</evidence>
<keyword evidence="5 9" id="KW-0067">ATP-binding</keyword>
<dbReference type="InterPro" id="IPR007695">
    <property type="entry name" value="DNA_mismatch_repair_MutS-lik_N"/>
</dbReference>
<reference evidence="12 13" key="1">
    <citation type="submission" date="2010-08" db="EMBL/GenBank/DDBJ databases">
        <authorList>
            <person name="Harkins D.M."/>
            <person name="Madupu R."/>
            <person name="Durkin A.S."/>
            <person name="Torralba M."/>
            <person name="Methe B."/>
            <person name="Sutton G.G."/>
            <person name="Nelson K.E."/>
        </authorList>
    </citation>
    <scope>NUCLEOTIDE SEQUENCE [LARGE SCALE GENOMIC DNA]</scope>
    <source>
        <strain evidence="12 13">DSM 17678</strain>
    </source>
</reference>
<dbReference type="GO" id="GO:0003684">
    <property type="term" value="F:damaged DNA binding"/>
    <property type="evidence" value="ECO:0007669"/>
    <property type="project" value="UniProtKB-UniRule"/>
</dbReference>
<dbReference type="SUPFAM" id="SSF52540">
    <property type="entry name" value="P-loop containing nucleoside triphosphate hydrolases"/>
    <property type="match status" value="1"/>
</dbReference>
<dbReference type="SUPFAM" id="SSF55271">
    <property type="entry name" value="DNA repair protein MutS, domain I"/>
    <property type="match status" value="1"/>
</dbReference>
<dbReference type="STRING" id="596315.HMPREF0634_1141"/>
<feature type="binding site" evidence="9">
    <location>
        <begin position="619"/>
        <end position="626"/>
    </location>
    <ligand>
        <name>ATP</name>
        <dbReference type="ChEBI" id="CHEBI:30616"/>
    </ligand>
</feature>
<proteinExistence type="inferred from homology"/>
<dbReference type="InterPro" id="IPR045076">
    <property type="entry name" value="MutS"/>
</dbReference>
<dbReference type="GO" id="GO:0005829">
    <property type="term" value="C:cytosol"/>
    <property type="evidence" value="ECO:0007669"/>
    <property type="project" value="TreeGrafter"/>
</dbReference>
<dbReference type="PANTHER" id="PTHR11361:SF34">
    <property type="entry name" value="DNA MISMATCH REPAIR PROTEIN MSH1, MITOCHONDRIAL"/>
    <property type="match status" value="1"/>
</dbReference>
<dbReference type="SMART" id="SM00534">
    <property type="entry name" value="MUTSac"/>
    <property type="match status" value="1"/>
</dbReference>
<dbReference type="RefSeq" id="WP_007789428.1">
    <property type="nucleotide sequence ID" value="NZ_ADGQ01000050.1"/>
</dbReference>
<dbReference type="Pfam" id="PF05188">
    <property type="entry name" value="MutS_II"/>
    <property type="match status" value="1"/>
</dbReference>
<name>E0E302_9FIRM</name>